<sequence length="166" mass="18506">MNARRSVLLRAIPNSRLIILDVPKVFADHNVGSAYCTTCTQTVLVDDLHLIGSLRAFRFLVNWSWVSTSQFTGLCLSFTTQHDQTTQSPNHSKMDAKPTAVVSARFRFPAAIGHIPGFGCNKRESKFGFSQDVDWLPLAYLTGRVRPCSEMNDPPDLRGPHLFLGD</sequence>
<dbReference type="Proteomes" id="UP000799428">
    <property type="component" value="Unassembled WGS sequence"/>
</dbReference>
<proteinExistence type="predicted"/>
<accession>A0A6G1KP04</accession>
<dbReference type="EMBL" id="MU005764">
    <property type="protein sequence ID" value="KAF2714568.1"/>
    <property type="molecule type" value="Genomic_DNA"/>
</dbReference>
<organism evidence="1 2">
    <name type="scientific">Pleomassaria siparia CBS 279.74</name>
    <dbReference type="NCBI Taxonomy" id="1314801"/>
    <lineage>
        <taxon>Eukaryota</taxon>
        <taxon>Fungi</taxon>
        <taxon>Dikarya</taxon>
        <taxon>Ascomycota</taxon>
        <taxon>Pezizomycotina</taxon>
        <taxon>Dothideomycetes</taxon>
        <taxon>Pleosporomycetidae</taxon>
        <taxon>Pleosporales</taxon>
        <taxon>Pleomassariaceae</taxon>
        <taxon>Pleomassaria</taxon>
    </lineage>
</organism>
<name>A0A6G1KP04_9PLEO</name>
<protein>
    <submittedName>
        <fullName evidence="1">Uncharacterized protein</fullName>
    </submittedName>
</protein>
<evidence type="ECO:0000313" key="2">
    <source>
        <dbReference type="Proteomes" id="UP000799428"/>
    </source>
</evidence>
<evidence type="ECO:0000313" key="1">
    <source>
        <dbReference type="EMBL" id="KAF2714568.1"/>
    </source>
</evidence>
<reference evidence="1" key="1">
    <citation type="journal article" date="2020" name="Stud. Mycol.">
        <title>101 Dothideomycetes genomes: a test case for predicting lifestyles and emergence of pathogens.</title>
        <authorList>
            <person name="Haridas S."/>
            <person name="Albert R."/>
            <person name="Binder M."/>
            <person name="Bloem J."/>
            <person name="Labutti K."/>
            <person name="Salamov A."/>
            <person name="Andreopoulos B."/>
            <person name="Baker S."/>
            <person name="Barry K."/>
            <person name="Bills G."/>
            <person name="Bluhm B."/>
            <person name="Cannon C."/>
            <person name="Castanera R."/>
            <person name="Culley D."/>
            <person name="Daum C."/>
            <person name="Ezra D."/>
            <person name="Gonzalez J."/>
            <person name="Henrissat B."/>
            <person name="Kuo A."/>
            <person name="Liang C."/>
            <person name="Lipzen A."/>
            <person name="Lutzoni F."/>
            <person name="Magnuson J."/>
            <person name="Mondo S."/>
            <person name="Nolan M."/>
            <person name="Ohm R."/>
            <person name="Pangilinan J."/>
            <person name="Park H.-J."/>
            <person name="Ramirez L."/>
            <person name="Alfaro M."/>
            <person name="Sun H."/>
            <person name="Tritt A."/>
            <person name="Yoshinaga Y."/>
            <person name="Zwiers L.-H."/>
            <person name="Turgeon B."/>
            <person name="Goodwin S."/>
            <person name="Spatafora J."/>
            <person name="Crous P."/>
            <person name="Grigoriev I."/>
        </authorList>
    </citation>
    <scope>NUCLEOTIDE SEQUENCE</scope>
    <source>
        <strain evidence="1">CBS 279.74</strain>
    </source>
</reference>
<gene>
    <name evidence="1" type="ORF">K504DRAFT_6301</name>
</gene>
<dbReference type="AlphaFoldDB" id="A0A6G1KP04"/>
<keyword evidence="2" id="KW-1185">Reference proteome</keyword>